<dbReference type="Gene3D" id="3.40.50.300">
    <property type="entry name" value="P-loop containing nucleotide triphosphate hydrolases"/>
    <property type="match status" value="1"/>
</dbReference>
<proteinExistence type="inferred from homology"/>
<evidence type="ECO:0000256" key="7">
    <source>
        <dbReference type="ARBA" id="ARBA00022840"/>
    </source>
</evidence>
<name>A0A1E3NYE8_WICAA</name>
<dbReference type="GO" id="GO:0051731">
    <property type="term" value="F:polynucleotide 5'-hydroxyl-kinase activity"/>
    <property type="evidence" value="ECO:0007669"/>
    <property type="project" value="InterPro"/>
</dbReference>
<dbReference type="InterPro" id="IPR032319">
    <property type="entry name" value="CLP1_P"/>
</dbReference>
<dbReference type="EMBL" id="KV454212">
    <property type="protein sequence ID" value="ODQ58231.1"/>
    <property type="molecule type" value="Genomic_DNA"/>
</dbReference>
<dbReference type="PANTHER" id="PTHR12755:SF3">
    <property type="entry name" value="POLYNUCLEOTIDE 5'-HYDROXYL-KINASE NOL9"/>
    <property type="match status" value="1"/>
</dbReference>
<evidence type="ECO:0000256" key="6">
    <source>
        <dbReference type="ARBA" id="ARBA00022777"/>
    </source>
</evidence>
<dbReference type="OrthoDB" id="4054781at2759"/>
<dbReference type="STRING" id="683960.A0A1E3NYE8"/>
<reference evidence="9 10" key="1">
    <citation type="journal article" date="2016" name="Proc. Natl. Acad. Sci. U.S.A.">
        <title>Comparative genomics of biotechnologically important yeasts.</title>
        <authorList>
            <person name="Riley R."/>
            <person name="Haridas S."/>
            <person name="Wolfe K.H."/>
            <person name="Lopes M.R."/>
            <person name="Hittinger C.T."/>
            <person name="Goeker M."/>
            <person name="Salamov A.A."/>
            <person name="Wisecaver J.H."/>
            <person name="Long T.M."/>
            <person name="Calvey C.H."/>
            <person name="Aerts A.L."/>
            <person name="Barry K.W."/>
            <person name="Choi C."/>
            <person name="Clum A."/>
            <person name="Coughlan A.Y."/>
            <person name="Deshpande S."/>
            <person name="Douglass A.P."/>
            <person name="Hanson S.J."/>
            <person name="Klenk H.-P."/>
            <person name="LaButti K.M."/>
            <person name="Lapidus A."/>
            <person name="Lindquist E.A."/>
            <person name="Lipzen A.M."/>
            <person name="Meier-Kolthoff J.P."/>
            <person name="Ohm R.A."/>
            <person name="Otillar R.P."/>
            <person name="Pangilinan J.L."/>
            <person name="Peng Y."/>
            <person name="Rokas A."/>
            <person name="Rosa C.A."/>
            <person name="Scheuner C."/>
            <person name="Sibirny A.A."/>
            <person name="Slot J.C."/>
            <person name="Stielow J.B."/>
            <person name="Sun H."/>
            <person name="Kurtzman C.P."/>
            <person name="Blackwell M."/>
            <person name="Grigoriev I.V."/>
            <person name="Jeffries T.W."/>
        </authorList>
    </citation>
    <scope>NUCLEOTIDE SEQUENCE [LARGE SCALE GENOMIC DNA]</scope>
    <source>
        <strain evidence="10">ATCC 58044 / CBS 1984 / NCYC 433 / NRRL Y-366-8</strain>
    </source>
</reference>
<dbReference type="RefSeq" id="XP_019037438.1">
    <property type="nucleotide sequence ID" value="XM_019185055.1"/>
</dbReference>
<accession>A0A1E3NYE8</accession>
<evidence type="ECO:0000256" key="4">
    <source>
        <dbReference type="ARBA" id="ARBA00022679"/>
    </source>
</evidence>
<dbReference type="InterPro" id="IPR045116">
    <property type="entry name" value="Clp1/Grc3"/>
</dbReference>
<keyword evidence="10" id="KW-1185">Reference proteome</keyword>
<sequence>MLSPAFEALKMDNQLPLYDQNTSDEDEELDEIDAPEPLLETPLIRSLPATPIPQIQESNYISSNFIPTDDNIIYGDDYVIFGLRNNQNLIIRGQFKLDIQRGAITINNVIYHSNTPTLKFLNPQSNALPLISATQVVDRSKTLDIQTTENQHLFSSDYKSVIKISNLNTGLEEIGQICPLFKNLFWNFNNNFAKEDLDGLSDFELAFNGYSFFPIIRPDNSVSIIKFKNWLPQIESLTSLYKENQLLKILVIGSKNCGKSTFLRLLLQNLLSVNNQLPVNILDLDPGQAEYSLPDSVSLSKLDEFQHGNHLSLTTPSHQHSHYVGFSSPKDQPIRYNSLVSDLINKYNSDGLVKNESLLINTPGWIKGYGTELTNSLISKINPTHIIYLNPGSLELDELSIKGPELIPLLGNYQTSSSNASKYSSSQLRILKILSYLHKQENFKFDFKPLLFSPPLQVSYGNNGIKGISVLGLSEIHKDDVKDILEGTIVAIHTITRENLDELNFTNIENIPIIDSSELVKKIAPEQLSLKSLALIHSIDEKNKLINLYTPPFANLNKSDDEEYILIRGRTEVPIWELASNPILKHFKKHDLPFITFEKNSTHDKVWKVRKNVHRRGQQ</sequence>
<dbReference type="Proteomes" id="UP000094112">
    <property type="component" value="Unassembled WGS sequence"/>
</dbReference>
<gene>
    <name evidence="9" type="ORF">WICANDRAFT_80379</name>
</gene>
<dbReference type="AlphaFoldDB" id="A0A1E3NYE8"/>
<dbReference type="PANTHER" id="PTHR12755">
    <property type="entry name" value="CLEAVAGE/POLYADENYLATION FACTOR IA SUBUNIT CLP1P"/>
    <property type="match status" value="1"/>
</dbReference>
<dbReference type="GO" id="GO:0000448">
    <property type="term" value="P:cleavage in ITS2 between 5.8S rRNA and LSU-rRNA of tricistronic rRNA transcript (SSU-rRNA, 5.8S rRNA, LSU-rRNA)"/>
    <property type="evidence" value="ECO:0007669"/>
    <property type="project" value="TreeGrafter"/>
</dbReference>
<evidence type="ECO:0000259" key="8">
    <source>
        <dbReference type="Pfam" id="PF16575"/>
    </source>
</evidence>
<dbReference type="Pfam" id="PF16575">
    <property type="entry name" value="CLP1_P"/>
    <property type="match status" value="1"/>
</dbReference>
<comment type="similarity">
    <text evidence="1">Belongs to the Clp1 family. NOL9/GRC3 subfamily.</text>
</comment>
<feature type="domain" description="Clp1 P-loop" evidence="8">
    <location>
        <begin position="253"/>
        <end position="438"/>
    </location>
</feature>
<evidence type="ECO:0000256" key="1">
    <source>
        <dbReference type="ARBA" id="ARBA00011003"/>
    </source>
</evidence>
<keyword evidence="7" id="KW-0067">ATP-binding</keyword>
<dbReference type="GO" id="GO:0005524">
    <property type="term" value="F:ATP binding"/>
    <property type="evidence" value="ECO:0007669"/>
    <property type="project" value="UniProtKB-KW"/>
</dbReference>
<dbReference type="InterPro" id="IPR027417">
    <property type="entry name" value="P-loop_NTPase"/>
</dbReference>
<evidence type="ECO:0000256" key="3">
    <source>
        <dbReference type="ARBA" id="ARBA00019824"/>
    </source>
</evidence>
<dbReference type="GeneID" id="30202301"/>
<dbReference type="GO" id="GO:0005634">
    <property type="term" value="C:nucleus"/>
    <property type="evidence" value="ECO:0007669"/>
    <property type="project" value="TreeGrafter"/>
</dbReference>
<keyword evidence="5" id="KW-0547">Nucleotide-binding</keyword>
<keyword evidence="6" id="KW-0418">Kinase</keyword>
<evidence type="ECO:0000313" key="9">
    <source>
        <dbReference type="EMBL" id="ODQ58231.1"/>
    </source>
</evidence>
<dbReference type="SUPFAM" id="SSF52540">
    <property type="entry name" value="P-loop containing nucleoside triphosphate hydrolases"/>
    <property type="match status" value="1"/>
</dbReference>
<evidence type="ECO:0000256" key="5">
    <source>
        <dbReference type="ARBA" id="ARBA00022741"/>
    </source>
</evidence>
<evidence type="ECO:0000313" key="10">
    <source>
        <dbReference type="Proteomes" id="UP000094112"/>
    </source>
</evidence>
<evidence type="ECO:0000256" key="2">
    <source>
        <dbReference type="ARBA" id="ARBA00018706"/>
    </source>
</evidence>
<protein>
    <recommendedName>
        <fullName evidence="3">Polynucleotide 5'-hydroxyl-kinase GRC3</fullName>
    </recommendedName>
    <alternativeName>
        <fullName evidence="2">Polynucleotide 5'-hydroxyl-kinase grc3</fullName>
    </alternativeName>
</protein>
<keyword evidence="4" id="KW-0808">Transferase</keyword>
<organism evidence="9 10">
    <name type="scientific">Wickerhamomyces anomalus (strain ATCC 58044 / CBS 1984 / NCYC 433 / NRRL Y-366-8)</name>
    <name type="common">Yeast</name>
    <name type="synonym">Hansenula anomala</name>
    <dbReference type="NCBI Taxonomy" id="683960"/>
    <lineage>
        <taxon>Eukaryota</taxon>
        <taxon>Fungi</taxon>
        <taxon>Dikarya</taxon>
        <taxon>Ascomycota</taxon>
        <taxon>Saccharomycotina</taxon>
        <taxon>Saccharomycetes</taxon>
        <taxon>Phaffomycetales</taxon>
        <taxon>Wickerhamomycetaceae</taxon>
        <taxon>Wickerhamomyces</taxon>
    </lineage>
</organism>